<reference evidence="1" key="1">
    <citation type="submission" date="2024-12" db="EMBL/GenBank/DDBJ databases">
        <authorList>
            <person name="Wu N."/>
        </authorList>
    </citation>
    <scope>NUCLEOTIDE SEQUENCE</scope>
    <source>
        <strain evidence="1">P15</strain>
    </source>
</reference>
<dbReference type="EMBL" id="JBJURJ010000012">
    <property type="protein sequence ID" value="MFM9330230.1"/>
    <property type="molecule type" value="Genomic_DNA"/>
</dbReference>
<accession>A0ACC7P1C2</accession>
<dbReference type="Proteomes" id="UP001631969">
    <property type="component" value="Unassembled WGS sequence"/>
</dbReference>
<protein>
    <submittedName>
        <fullName evidence="1">Dipeptidase</fullName>
        <ecNumber evidence="1">3.4.13.-</ecNumber>
    </submittedName>
</protein>
<evidence type="ECO:0000313" key="1">
    <source>
        <dbReference type="EMBL" id="MFM9330230.1"/>
    </source>
</evidence>
<keyword evidence="2" id="KW-1185">Reference proteome</keyword>
<keyword evidence="1" id="KW-0378">Hydrolase</keyword>
<gene>
    <name evidence="1" type="ORF">ACI1P1_18175</name>
</gene>
<evidence type="ECO:0000313" key="2">
    <source>
        <dbReference type="Proteomes" id="UP001631969"/>
    </source>
</evidence>
<keyword evidence="1" id="KW-0645">Protease</keyword>
<organism evidence="1 2">
    <name type="scientific">Paenibacillus mesotrionivorans</name>
    <dbReference type="NCBI Taxonomy" id="3160968"/>
    <lineage>
        <taxon>Bacteria</taxon>
        <taxon>Bacillati</taxon>
        <taxon>Bacillota</taxon>
        <taxon>Bacilli</taxon>
        <taxon>Bacillales</taxon>
        <taxon>Paenibacillaceae</taxon>
        <taxon>Paenibacillus</taxon>
    </lineage>
</organism>
<sequence>MTQDVTRYLEEHHERHVEELKDFIRIPSVSASSAHKEDMRKAARWLADRLEEAGLEHVQVLETEGHPVVYGDWLHNPGQPTALVYGHYDVQPADPVDQWETDPFEPVLKDGRLYGRGATDDKAQLYTQVKTVEAFLKTKGNLPVNVKFCVEGEEEIASPHLAPFLEAHAELLQADLIAISDGPMISEETPSICYGLRGICGLELEVQGPKSDLHSGLFGGGVANPATALVKLLASMKDEQDRILIDGFYEGVIPMDEAAHQAFREIPFDEEKTRVELNVQELAGETGYSFLERTSARPTLEINGLYGGYQGEGLKPIVPSGAGAKISCRLVDNQDPDDIYRKMERHVKAHTPAGVTVTMKQTHRGKPFYIPVHHPYIQAASVSYEEGFGKKPVYIRSGGSIPIIEVFSKVLGAPVVMLDFGLPEEGMHAPNEYFQLENFSKGTSTLSRFWVEVGQLGKQ</sequence>
<comment type="caution">
    <text evidence="1">The sequence shown here is derived from an EMBL/GenBank/DDBJ whole genome shotgun (WGS) entry which is preliminary data.</text>
</comment>
<dbReference type="EC" id="3.4.13.-" evidence="1"/>
<keyword evidence="1" id="KW-0224">Dipeptidase</keyword>
<proteinExistence type="predicted"/>
<name>A0ACC7P1C2_9BACL</name>